<sequence>MSSTLTVAVVMVVLYWVATAAAQQADNVPFPRAEMDEREPQADDAAQSPTYNNGLYTPFTATSAQAKATPSPKPSPSPSPTSATVKASSAAPSPVSSPASSTSTAVSSPASTPASSSVSSSASTASPSASASASPSSPPAGATTTDDSGVWRWDLTLSPYTPATIFPDTVPTAASSASSSGSATTGLAAFKPVYLIPGIVLLLSVVGYFLGRYIYRRRRGKRGVGSLYTAEADLGWEDDKYREGDGYDRDYKGAYDEKRDSATERLVKGWGEHMLSYSSTDIFGEEPAPAALAPAPVPAYTPASAPAYSQGYGYAPVSDPPSKPRGNSLYRRASRLLPRSLSRGASWFRRPEPAPQGGGKLYGPRSAPPHRMHQPAALPQQTYNAHAPAYGELEEKREERVKSLLIARRVPMLALPEEVYSQTPAQEYSDQRQGIQLREQYSTEQPDFQQNPTQEYHPYSQEYPPTPMTTSSASVYSLASPPPAPVRTLGGLGRQQTVRAQRGMEGIGEGEEWDVPQGGLSSYRVG</sequence>
<keyword evidence="5" id="KW-1185">Reference proteome</keyword>
<dbReference type="EMBL" id="KV417280">
    <property type="protein sequence ID" value="KZO97373.1"/>
    <property type="molecule type" value="Genomic_DNA"/>
</dbReference>
<dbReference type="OrthoDB" id="10688654at2759"/>
<dbReference type="AlphaFoldDB" id="A0A167N5Q9"/>
<reference evidence="4 5" key="1">
    <citation type="journal article" date="2016" name="Mol. Biol. Evol.">
        <title>Comparative Genomics of Early-Diverging Mushroom-Forming Fungi Provides Insights into the Origins of Lignocellulose Decay Capabilities.</title>
        <authorList>
            <person name="Nagy L.G."/>
            <person name="Riley R."/>
            <person name="Tritt A."/>
            <person name="Adam C."/>
            <person name="Daum C."/>
            <person name="Floudas D."/>
            <person name="Sun H."/>
            <person name="Yadav J.S."/>
            <person name="Pangilinan J."/>
            <person name="Larsson K.H."/>
            <person name="Matsuura K."/>
            <person name="Barry K."/>
            <person name="Labutti K."/>
            <person name="Kuo R."/>
            <person name="Ohm R.A."/>
            <person name="Bhattacharya S.S."/>
            <person name="Shirouzu T."/>
            <person name="Yoshinaga Y."/>
            <person name="Martin F.M."/>
            <person name="Grigoriev I.V."/>
            <person name="Hibbett D.S."/>
        </authorList>
    </citation>
    <scope>NUCLEOTIDE SEQUENCE [LARGE SCALE GENOMIC DNA]</scope>
    <source>
        <strain evidence="4 5">TUFC12733</strain>
    </source>
</reference>
<keyword evidence="2" id="KW-0472">Membrane</keyword>
<proteinExistence type="predicted"/>
<evidence type="ECO:0000313" key="4">
    <source>
        <dbReference type="EMBL" id="KZO97373.1"/>
    </source>
</evidence>
<accession>A0A167N5Q9</accession>
<gene>
    <name evidence="4" type="ORF">CALVIDRAFT_563156</name>
</gene>
<keyword evidence="2" id="KW-0812">Transmembrane</keyword>
<evidence type="ECO:0000256" key="1">
    <source>
        <dbReference type="SAM" id="MobiDB-lite"/>
    </source>
</evidence>
<dbReference type="Proteomes" id="UP000076738">
    <property type="component" value="Unassembled WGS sequence"/>
</dbReference>
<feature type="compositionally biased region" description="Polar residues" evidence="1">
    <location>
        <begin position="47"/>
        <end position="62"/>
    </location>
</feature>
<feature type="chain" id="PRO_5007890596" evidence="3">
    <location>
        <begin position="23"/>
        <end position="526"/>
    </location>
</feature>
<feature type="transmembrane region" description="Helical" evidence="2">
    <location>
        <begin position="194"/>
        <end position="215"/>
    </location>
</feature>
<feature type="compositionally biased region" description="Polar residues" evidence="1">
    <location>
        <begin position="444"/>
        <end position="454"/>
    </location>
</feature>
<keyword evidence="2" id="KW-1133">Transmembrane helix</keyword>
<name>A0A167N5Q9_CALVF</name>
<evidence type="ECO:0000256" key="3">
    <source>
        <dbReference type="SAM" id="SignalP"/>
    </source>
</evidence>
<keyword evidence="3" id="KW-0732">Signal</keyword>
<organism evidence="4 5">
    <name type="scientific">Calocera viscosa (strain TUFC12733)</name>
    <dbReference type="NCBI Taxonomy" id="1330018"/>
    <lineage>
        <taxon>Eukaryota</taxon>
        <taxon>Fungi</taxon>
        <taxon>Dikarya</taxon>
        <taxon>Basidiomycota</taxon>
        <taxon>Agaricomycotina</taxon>
        <taxon>Dacrymycetes</taxon>
        <taxon>Dacrymycetales</taxon>
        <taxon>Dacrymycetaceae</taxon>
        <taxon>Calocera</taxon>
    </lineage>
</organism>
<evidence type="ECO:0000256" key="2">
    <source>
        <dbReference type="SAM" id="Phobius"/>
    </source>
</evidence>
<feature type="compositionally biased region" description="Polar residues" evidence="1">
    <location>
        <begin position="468"/>
        <end position="477"/>
    </location>
</feature>
<feature type="region of interest" description="Disordered" evidence="1">
    <location>
        <begin position="444"/>
        <end position="526"/>
    </location>
</feature>
<evidence type="ECO:0000313" key="5">
    <source>
        <dbReference type="Proteomes" id="UP000076738"/>
    </source>
</evidence>
<feature type="signal peptide" evidence="3">
    <location>
        <begin position="1"/>
        <end position="22"/>
    </location>
</feature>
<feature type="compositionally biased region" description="Low complexity" evidence="1">
    <location>
        <begin position="80"/>
        <end position="145"/>
    </location>
</feature>
<protein>
    <submittedName>
        <fullName evidence="4">Uncharacterized protein</fullName>
    </submittedName>
</protein>
<feature type="region of interest" description="Disordered" evidence="1">
    <location>
        <begin position="34"/>
        <end position="148"/>
    </location>
</feature>